<gene>
    <name evidence="2" type="ORF">EIP75_00605</name>
</gene>
<sequence>MIRMKNYRDLSSTAGDVGAGFQFEFYCQCCDFTWRSPFKAHRMGQLTGWLTRLTFLMTDLNKAGKATSAMSTAGARGAHEEAFEAAQAQAQRYFNQCTECRNQACDECWDDSLSQCKTCLNKHKRPGGASAGHGGGYDEGQGGAGGLACPNCQVPSSGGRFCHECGFDMASTHKSCPGCGGVMPRAARFCTDCGHGF</sequence>
<organism evidence="2 3">
    <name type="scientific">Aquabacterium soli</name>
    <dbReference type="NCBI Taxonomy" id="2493092"/>
    <lineage>
        <taxon>Bacteria</taxon>
        <taxon>Pseudomonadati</taxon>
        <taxon>Pseudomonadota</taxon>
        <taxon>Betaproteobacteria</taxon>
        <taxon>Burkholderiales</taxon>
        <taxon>Aquabacterium</taxon>
    </lineage>
</organism>
<dbReference type="AlphaFoldDB" id="A0A3R8TW70"/>
<evidence type="ECO:0000259" key="1">
    <source>
        <dbReference type="Pfam" id="PF12773"/>
    </source>
</evidence>
<dbReference type="InterPro" id="IPR025874">
    <property type="entry name" value="DZR"/>
</dbReference>
<evidence type="ECO:0000313" key="3">
    <source>
        <dbReference type="Proteomes" id="UP000269265"/>
    </source>
</evidence>
<name>A0A3R8TW70_9BURK</name>
<protein>
    <recommendedName>
        <fullName evidence="1">DZANK-type domain-containing protein</fullName>
    </recommendedName>
</protein>
<keyword evidence="3" id="KW-1185">Reference proteome</keyword>
<dbReference type="Pfam" id="PF12773">
    <property type="entry name" value="DZR"/>
    <property type="match status" value="1"/>
</dbReference>
<dbReference type="EMBL" id="RSED01000001">
    <property type="protein sequence ID" value="RRS06137.1"/>
    <property type="molecule type" value="Genomic_DNA"/>
</dbReference>
<evidence type="ECO:0000313" key="2">
    <source>
        <dbReference type="EMBL" id="RRS06137.1"/>
    </source>
</evidence>
<reference evidence="2 3" key="1">
    <citation type="submission" date="2018-12" db="EMBL/GenBank/DDBJ databases">
        <title>The whole draft genome of Aquabacterium sp. SJQ9.</title>
        <authorList>
            <person name="Sun L."/>
            <person name="Gao X."/>
            <person name="Chen W."/>
            <person name="Huang K."/>
        </authorList>
    </citation>
    <scope>NUCLEOTIDE SEQUENCE [LARGE SCALE GENOMIC DNA]</scope>
    <source>
        <strain evidence="2 3">SJQ9</strain>
    </source>
</reference>
<proteinExistence type="predicted"/>
<dbReference type="Proteomes" id="UP000269265">
    <property type="component" value="Unassembled WGS sequence"/>
</dbReference>
<accession>A0A3R8TW70</accession>
<comment type="caution">
    <text evidence="2">The sequence shown here is derived from an EMBL/GenBank/DDBJ whole genome shotgun (WGS) entry which is preliminary data.</text>
</comment>
<feature type="domain" description="DZANK-type" evidence="1">
    <location>
        <begin position="149"/>
        <end position="194"/>
    </location>
</feature>